<dbReference type="Proteomes" id="UP000728032">
    <property type="component" value="Unassembled WGS sequence"/>
</dbReference>
<gene>
    <name evidence="6" type="ORF">ONB1V03_LOCUS20645</name>
</gene>
<dbReference type="GO" id="GO:0005737">
    <property type="term" value="C:cytoplasm"/>
    <property type="evidence" value="ECO:0007669"/>
    <property type="project" value="UniProtKB-SubCell"/>
</dbReference>
<dbReference type="Pfam" id="PF01044">
    <property type="entry name" value="Vinculin"/>
    <property type="match status" value="1"/>
</dbReference>
<dbReference type="GO" id="GO:0007155">
    <property type="term" value="P:cell adhesion"/>
    <property type="evidence" value="ECO:0007669"/>
    <property type="project" value="InterPro"/>
</dbReference>
<dbReference type="PANTHER" id="PTHR46180">
    <property type="entry name" value="VINCULIN"/>
    <property type="match status" value="1"/>
</dbReference>
<dbReference type="SUPFAM" id="SSF47220">
    <property type="entry name" value="alpha-catenin/vinculin-like"/>
    <property type="match status" value="2"/>
</dbReference>
<organism evidence="6">
    <name type="scientific">Oppiella nova</name>
    <dbReference type="NCBI Taxonomy" id="334625"/>
    <lineage>
        <taxon>Eukaryota</taxon>
        <taxon>Metazoa</taxon>
        <taxon>Ecdysozoa</taxon>
        <taxon>Arthropoda</taxon>
        <taxon>Chelicerata</taxon>
        <taxon>Arachnida</taxon>
        <taxon>Acari</taxon>
        <taxon>Acariformes</taxon>
        <taxon>Sarcoptiformes</taxon>
        <taxon>Oribatida</taxon>
        <taxon>Brachypylina</taxon>
        <taxon>Oppioidea</taxon>
        <taxon>Oppiidae</taxon>
        <taxon>Oppiella</taxon>
    </lineage>
</organism>
<dbReference type="Gene3D" id="1.20.120.230">
    <property type="entry name" value="Alpha-catenin/vinculin-like"/>
    <property type="match status" value="1"/>
</dbReference>
<keyword evidence="4" id="KW-0963">Cytoplasm</keyword>
<proteinExistence type="inferred from homology"/>
<dbReference type="InterPro" id="IPR006077">
    <property type="entry name" value="Vinculin/catenin"/>
</dbReference>
<dbReference type="Gene3D" id="1.20.120.810">
    <property type="entry name" value="Vinculin, Vh2 four-helix bundle"/>
    <property type="match status" value="1"/>
</dbReference>
<reference evidence="6" key="1">
    <citation type="submission" date="2020-11" db="EMBL/GenBank/DDBJ databases">
        <authorList>
            <person name="Tran Van P."/>
        </authorList>
    </citation>
    <scope>NUCLEOTIDE SEQUENCE</scope>
</reference>
<accession>A0A7R9MPG5</accession>
<evidence type="ECO:0000256" key="4">
    <source>
        <dbReference type="ARBA" id="ARBA00022490"/>
    </source>
</evidence>
<dbReference type="InterPro" id="IPR036723">
    <property type="entry name" value="Alpha-catenin/vinculin-like_sf"/>
</dbReference>
<evidence type="ECO:0000313" key="6">
    <source>
        <dbReference type="EMBL" id="CAD7664087.1"/>
    </source>
</evidence>
<evidence type="ECO:0000313" key="7">
    <source>
        <dbReference type="Proteomes" id="UP000728032"/>
    </source>
</evidence>
<name>A0A7R9MPG5_9ACAR</name>
<comment type="subcellular location">
    <subcellularLocation>
        <location evidence="1">Cytoplasm</location>
    </subcellularLocation>
</comment>
<protein>
    <recommendedName>
        <fullName evidence="3">Vinculin</fullName>
    </recommendedName>
</protein>
<evidence type="ECO:0000256" key="5">
    <source>
        <dbReference type="ARBA" id="ARBA00023203"/>
    </source>
</evidence>
<dbReference type="EMBL" id="OC951007">
    <property type="protein sequence ID" value="CAD7664087.1"/>
    <property type="molecule type" value="Genomic_DNA"/>
</dbReference>
<evidence type="ECO:0000256" key="1">
    <source>
        <dbReference type="ARBA" id="ARBA00004496"/>
    </source>
</evidence>
<dbReference type="GO" id="GO:0051015">
    <property type="term" value="F:actin filament binding"/>
    <property type="evidence" value="ECO:0007669"/>
    <property type="project" value="InterPro"/>
</dbReference>
<dbReference type="EMBL" id="CAJPVJ010036182">
    <property type="protein sequence ID" value="CAG2181224.1"/>
    <property type="molecule type" value="Genomic_DNA"/>
</dbReference>
<comment type="similarity">
    <text evidence="2">Belongs to the vinculin/alpha-catenin family.</text>
</comment>
<keyword evidence="5" id="KW-0009">Actin-binding</keyword>
<sequence>MTSANHIESLTPQLVSAGRIRLTHPDNKAADEHFENLRKQYSDTIQNMRNMVDEAVDTVSFIKASEDSILKYTALCENAIVNRQQQSMVDNTSNIARLANRVLMVAKQESDNSEDPNFISRVNRAADELQSTVPVMVQDAKNVAINISDPKAISRWRDSNRALINSVAEVKKAVSVDLPDMSSLYISGNLLYN</sequence>
<evidence type="ECO:0000256" key="2">
    <source>
        <dbReference type="ARBA" id="ARBA00008376"/>
    </source>
</evidence>
<dbReference type="GO" id="GO:0071944">
    <property type="term" value="C:cell periphery"/>
    <property type="evidence" value="ECO:0007669"/>
    <property type="project" value="UniProtKB-ARBA"/>
</dbReference>
<dbReference type="OrthoDB" id="29742at2759"/>
<dbReference type="InterPro" id="IPR017997">
    <property type="entry name" value="Vinculin"/>
</dbReference>
<evidence type="ECO:0000256" key="3">
    <source>
        <dbReference type="ARBA" id="ARBA00014125"/>
    </source>
</evidence>
<keyword evidence="7" id="KW-1185">Reference proteome</keyword>
<dbReference type="AlphaFoldDB" id="A0A7R9MPG5"/>